<dbReference type="NCBIfam" id="TIGR01727">
    <property type="entry name" value="oligo_HPY"/>
    <property type="match status" value="1"/>
</dbReference>
<evidence type="ECO:0000256" key="2">
    <source>
        <dbReference type="ARBA" id="ARBA00005417"/>
    </source>
</evidence>
<gene>
    <name evidence="11" type="ORF">LIZ65_10845</name>
</gene>
<dbReference type="SMART" id="SM00382">
    <property type="entry name" value="AAA"/>
    <property type="match status" value="1"/>
</dbReference>
<dbReference type="Proteomes" id="UP001299546">
    <property type="component" value="Unassembled WGS sequence"/>
</dbReference>
<dbReference type="PANTHER" id="PTHR43297:SF14">
    <property type="entry name" value="ATPASE AAA-TYPE CORE DOMAIN-CONTAINING PROTEIN"/>
    <property type="match status" value="1"/>
</dbReference>
<evidence type="ECO:0000256" key="3">
    <source>
        <dbReference type="ARBA" id="ARBA00022448"/>
    </source>
</evidence>
<evidence type="ECO:0000256" key="4">
    <source>
        <dbReference type="ARBA" id="ARBA00022475"/>
    </source>
</evidence>
<dbReference type="InterPro" id="IPR003439">
    <property type="entry name" value="ABC_transporter-like_ATP-bd"/>
</dbReference>
<comment type="similarity">
    <text evidence="2">Belongs to the ABC transporter superfamily.</text>
</comment>
<evidence type="ECO:0000313" key="11">
    <source>
        <dbReference type="EMBL" id="MCB7387785.1"/>
    </source>
</evidence>
<comment type="subcellular location">
    <subcellularLocation>
        <location evidence="1">Cell membrane</location>
        <topology evidence="1">Peripheral membrane protein</topology>
    </subcellularLocation>
</comment>
<dbReference type="InterPro" id="IPR027417">
    <property type="entry name" value="P-loop_NTPase"/>
</dbReference>
<name>A0ABS8DH81_9FIRM</name>
<evidence type="ECO:0000256" key="8">
    <source>
        <dbReference type="ARBA" id="ARBA00022967"/>
    </source>
</evidence>
<organism evidence="11 12">
    <name type="scientific">Bariatricus massiliensis</name>
    <dbReference type="NCBI Taxonomy" id="1745713"/>
    <lineage>
        <taxon>Bacteria</taxon>
        <taxon>Bacillati</taxon>
        <taxon>Bacillota</taxon>
        <taxon>Clostridia</taxon>
        <taxon>Lachnospirales</taxon>
        <taxon>Lachnospiraceae</taxon>
        <taxon>Bariatricus</taxon>
    </lineage>
</organism>
<sequence length="325" mass="36572">MERLLTLENVNVSYVNKDKKVYAVKNAGFSINKGDSLGVVGESGSGKSTLAMALLRLHDESRTEITGKALFEGKNLLELTQEEMNALRWKDISVVFQKAMNSLSPVHRISEQVEDIYRVHEPHASKKEIEERMIYLLKLVNLPERVYRLYPHEMSGGMLQRTAIAVSLLHSPKLIIFDEATTALDVVTQGQILEEVVQMEQEISMTRIMITHDMSVVAASCNKVAVMYAGEFMEIGYVKDIFKNPMHPYTKGLLNSFPSLKGENETLHAIPGFLPDLSKPEPGCVFASRCPQASERCRREKPACQELKDGRQIACWLYQGGETHE</sequence>
<keyword evidence="6" id="KW-0547">Nucleotide-binding</keyword>
<dbReference type="InterPro" id="IPR013563">
    <property type="entry name" value="Oligopep_ABC_C"/>
</dbReference>
<dbReference type="RefSeq" id="WP_066734901.1">
    <property type="nucleotide sequence ID" value="NZ_JAJCIQ010000007.1"/>
</dbReference>
<accession>A0ABS8DH81</accession>
<feature type="domain" description="ABC transporter" evidence="10">
    <location>
        <begin position="7"/>
        <end position="254"/>
    </location>
</feature>
<dbReference type="Gene3D" id="3.40.50.300">
    <property type="entry name" value="P-loop containing nucleotide triphosphate hydrolases"/>
    <property type="match status" value="1"/>
</dbReference>
<dbReference type="InterPro" id="IPR003593">
    <property type="entry name" value="AAA+_ATPase"/>
</dbReference>
<keyword evidence="12" id="KW-1185">Reference proteome</keyword>
<keyword evidence="9" id="KW-0472">Membrane</keyword>
<dbReference type="SUPFAM" id="SSF52540">
    <property type="entry name" value="P-loop containing nucleoside triphosphate hydrolases"/>
    <property type="match status" value="1"/>
</dbReference>
<evidence type="ECO:0000256" key="9">
    <source>
        <dbReference type="ARBA" id="ARBA00023136"/>
    </source>
</evidence>
<evidence type="ECO:0000259" key="10">
    <source>
        <dbReference type="PROSITE" id="PS50893"/>
    </source>
</evidence>
<dbReference type="GO" id="GO:0005524">
    <property type="term" value="F:ATP binding"/>
    <property type="evidence" value="ECO:0007669"/>
    <property type="project" value="UniProtKB-KW"/>
</dbReference>
<evidence type="ECO:0000256" key="1">
    <source>
        <dbReference type="ARBA" id="ARBA00004202"/>
    </source>
</evidence>
<evidence type="ECO:0000256" key="6">
    <source>
        <dbReference type="ARBA" id="ARBA00022741"/>
    </source>
</evidence>
<proteinExistence type="inferred from homology"/>
<protein>
    <submittedName>
        <fullName evidence="11">ABC transporter ATP-binding protein</fullName>
    </submittedName>
</protein>
<keyword evidence="5" id="KW-0997">Cell inner membrane</keyword>
<dbReference type="CDD" id="cd03257">
    <property type="entry name" value="ABC_NikE_OppD_transporters"/>
    <property type="match status" value="1"/>
</dbReference>
<comment type="caution">
    <text evidence="11">The sequence shown here is derived from an EMBL/GenBank/DDBJ whole genome shotgun (WGS) entry which is preliminary data.</text>
</comment>
<keyword evidence="8" id="KW-1278">Translocase</keyword>
<dbReference type="PANTHER" id="PTHR43297">
    <property type="entry name" value="OLIGOPEPTIDE TRANSPORT ATP-BINDING PROTEIN APPD"/>
    <property type="match status" value="1"/>
</dbReference>
<keyword evidence="7 11" id="KW-0067">ATP-binding</keyword>
<dbReference type="EMBL" id="JAJCIS010000006">
    <property type="protein sequence ID" value="MCB7387785.1"/>
    <property type="molecule type" value="Genomic_DNA"/>
</dbReference>
<evidence type="ECO:0000313" key="12">
    <source>
        <dbReference type="Proteomes" id="UP001299546"/>
    </source>
</evidence>
<keyword evidence="3" id="KW-0813">Transport</keyword>
<evidence type="ECO:0000256" key="7">
    <source>
        <dbReference type="ARBA" id="ARBA00022840"/>
    </source>
</evidence>
<dbReference type="Pfam" id="PF00005">
    <property type="entry name" value="ABC_tran"/>
    <property type="match status" value="1"/>
</dbReference>
<reference evidence="11 12" key="1">
    <citation type="submission" date="2021-10" db="EMBL/GenBank/DDBJ databases">
        <title>Collection of gut derived symbiotic bacterial strains cultured from healthy donors.</title>
        <authorList>
            <person name="Lin H."/>
            <person name="Littmann E."/>
            <person name="Kohout C."/>
            <person name="Pamer E.G."/>
        </authorList>
    </citation>
    <scope>NUCLEOTIDE SEQUENCE [LARGE SCALE GENOMIC DNA]</scope>
    <source>
        <strain evidence="11 12">DFI.1.165</strain>
    </source>
</reference>
<evidence type="ECO:0000256" key="5">
    <source>
        <dbReference type="ARBA" id="ARBA00022519"/>
    </source>
</evidence>
<keyword evidence="4" id="KW-1003">Cell membrane</keyword>
<dbReference type="PROSITE" id="PS50893">
    <property type="entry name" value="ABC_TRANSPORTER_2"/>
    <property type="match status" value="1"/>
</dbReference>
<dbReference type="Pfam" id="PF08352">
    <property type="entry name" value="oligo_HPY"/>
    <property type="match status" value="1"/>
</dbReference>
<dbReference type="InterPro" id="IPR050388">
    <property type="entry name" value="ABC_Ni/Peptide_Import"/>
</dbReference>